<reference evidence="1" key="1">
    <citation type="journal article" date="2019" name="bioRxiv">
        <title>The Genome of the Zebra Mussel, Dreissena polymorpha: A Resource for Invasive Species Research.</title>
        <authorList>
            <person name="McCartney M.A."/>
            <person name="Auch B."/>
            <person name="Kono T."/>
            <person name="Mallez S."/>
            <person name="Zhang Y."/>
            <person name="Obille A."/>
            <person name="Becker A."/>
            <person name="Abrahante J.E."/>
            <person name="Garbe J."/>
            <person name="Badalamenti J.P."/>
            <person name="Herman A."/>
            <person name="Mangelson H."/>
            <person name="Liachko I."/>
            <person name="Sullivan S."/>
            <person name="Sone E.D."/>
            <person name="Koren S."/>
            <person name="Silverstein K.A.T."/>
            <person name="Beckman K.B."/>
            <person name="Gohl D.M."/>
        </authorList>
    </citation>
    <scope>NUCLEOTIDE SEQUENCE</scope>
    <source>
        <strain evidence="1">Duluth1</strain>
        <tissue evidence="1">Whole animal</tissue>
    </source>
</reference>
<evidence type="ECO:0000313" key="1">
    <source>
        <dbReference type="EMBL" id="KAH3812915.1"/>
    </source>
</evidence>
<dbReference type="AlphaFoldDB" id="A0A9D4JI80"/>
<dbReference type="EMBL" id="JAIWYP010000006">
    <property type="protein sequence ID" value="KAH3812915.1"/>
    <property type="molecule type" value="Genomic_DNA"/>
</dbReference>
<evidence type="ECO:0000313" key="2">
    <source>
        <dbReference type="Proteomes" id="UP000828390"/>
    </source>
</evidence>
<comment type="caution">
    <text evidence="1">The sequence shown here is derived from an EMBL/GenBank/DDBJ whole genome shotgun (WGS) entry which is preliminary data.</text>
</comment>
<organism evidence="1 2">
    <name type="scientific">Dreissena polymorpha</name>
    <name type="common">Zebra mussel</name>
    <name type="synonym">Mytilus polymorpha</name>
    <dbReference type="NCBI Taxonomy" id="45954"/>
    <lineage>
        <taxon>Eukaryota</taxon>
        <taxon>Metazoa</taxon>
        <taxon>Spiralia</taxon>
        <taxon>Lophotrochozoa</taxon>
        <taxon>Mollusca</taxon>
        <taxon>Bivalvia</taxon>
        <taxon>Autobranchia</taxon>
        <taxon>Heteroconchia</taxon>
        <taxon>Euheterodonta</taxon>
        <taxon>Imparidentia</taxon>
        <taxon>Neoheterodontei</taxon>
        <taxon>Myida</taxon>
        <taxon>Dreissenoidea</taxon>
        <taxon>Dreissenidae</taxon>
        <taxon>Dreissena</taxon>
    </lineage>
</organism>
<name>A0A9D4JI80_DREPO</name>
<reference evidence="1" key="2">
    <citation type="submission" date="2020-11" db="EMBL/GenBank/DDBJ databases">
        <authorList>
            <person name="McCartney M.A."/>
            <person name="Auch B."/>
            <person name="Kono T."/>
            <person name="Mallez S."/>
            <person name="Becker A."/>
            <person name="Gohl D.M."/>
            <person name="Silverstein K.A.T."/>
            <person name="Koren S."/>
            <person name="Bechman K.B."/>
            <person name="Herman A."/>
            <person name="Abrahante J.E."/>
            <person name="Garbe J."/>
        </authorList>
    </citation>
    <scope>NUCLEOTIDE SEQUENCE</scope>
    <source>
        <strain evidence="1">Duluth1</strain>
        <tissue evidence="1">Whole animal</tissue>
    </source>
</reference>
<proteinExistence type="predicted"/>
<gene>
    <name evidence="1" type="ORF">DPMN_141358</name>
</gene>
<dbReference type="Proteomes" id="UP000828390">
    <property type="component" value="Unassembled WGS sequence"/>
</dbReference>
<sequence length="51" mass="5807">MPAVKSIVVQKPRSDVTSVDTCRCVQYPLKPISKSECNNGQRSCIDRQQRR</sequence>
<protein>
    <submittedName>
        <fullName evidence="1">Uncharacterized protein</fullName>
    </submittedName>
</protein>
<accession>A0A9D4JI80</accession>
<keyword evidence="2" id="KW-1185">Reference proteome</keyword>